<dbReference type="EMBL" id="BAABJZ010000092">
    <property type="protein sequence ID" value="GAA4894258.1"/>
    <property type="molecule type" value="Genomic_DNA"/>
</dbReference>
<keyword evidence="3" id="KW-1185">Reference proteome</keyword>
<evidence type="ECO:0000313" key="3">
    <source>
        <dbReference type="Proteomes" id="UP001499988"/>
    </source>
</evidence>
<reference evidence="3" key="1">
    <citation type="journal article" date="2019" name="Int. J. Syst. Evol. Microbiol.">
        <title>The Global Catalogue of Microorganisms (GCM) 10K type strain sequencing project: providing services to taxonomists for standard genome sequencing and annotation.</title>
        <authorList>
            <consortium name="The Broad Institute Genomics Platform"/>
            <consortium name="The Broad Institute Genome Sequencing Center for Infectious Disease"/>
            <person name="Wu L."/>
            <person name="Ma J."/>
        </authorList>
    </citation>
    <scope>NUCLEOTIDE SEQUENCE [LARGE SCALE GENOMIC DNA]</scope>
    <source>
        <strain evidence="3">JCM 18401</strain>
    </source>
</reference>
<name>A0ABP9F4N5_9GAMM</name>
<proteinExistence type="predicted"/>
<feature type="transmembrane region" description="Helical" evidence="1">
    <location>
        <begin position="37"/>
        <end position="58"/>
    </location>
</feature>
<dbReference type="RefSeq" id="WP_345336179.1">
    <property type="nucleotide sequence ID" value="NZ_BAABJZ010000092.1"/>
</dbReference>
<keyword evidence="1" id="KW-1133">Transmembrane helix</keyword>
<protein>
    <submittedName>
        <fullName evidence="2">Uncharacterized protein</fullName>
    </submittedName>
</protein>
<evidence type="ECO:0000256" key="1">
    <source>
        <dbReference type="SAM" id="Phobius"/>
    </source>
</evidence>
<keyword evidence="1" id="KW-0472">Membrane</keyword>
<dbReference type="Proteomes" id="UP001499988">
    <property type="component" value="Unassembled WGS sequence"/>
</dbReference>
<comment type="caution">
    <text evidence="2">The sequence shown here is derived from an EMBL/GenBank/DDBJ whole genome shotgun (WGS) entry which is preliminary data.</text>
</comment>
<sequence length="67" mass="7402">MELVWRRCLGLILGLFVLGALILLLGFLSIMGWAPSLMIGVLSIEPGVIMLLGSMMMLPYPWIKLLS</sequence>
<evidence type="ECO:0000313" key="2">
    <source>
        <dbReference type="EMBL" id="GAA4894258.1"/>
    </source>
</evidence>
<organism evidence="2 3">
    <name type="scientific">Ferrimonas pelagia</name>
    <dbReference type="NCBI Taxonomy" id="1177826"/>
    <lineage>
        <taxon>Bacteria</taxon>
        <taxon>Pseudomonadati</taxon>
        <taxon>Pseudomonadota</taxon>
        <taxon>Gammaproteobacteria</taxon>
        <taxon>Alteromonadales</taxon>
        <taxon>Ferrimonadaceae</taxon>
        <taxon>Ferrimonas</taxon>
    </lineage>
</organism>
<accession>A0ABP9F4N5</accession>
<feature type="transmembrane region" description="Helical" evidence="1">
    <location>
        <begin position="12"/>
        <end position="31"/>
    </location>
</feature>
<gene>
    <name evidence="2" type="ORF">GCM10023333_29250</name>
</gene>
<keyword evidence="1" id="KW-0812">Transmembrane</keyword>